<proteinExistence type="predicted"/>
<dbReference type="Proteomes" id="UP001054945">
    <property type="component" value="Unassembled WGS sequence"/>
</dbReference>
<evidence type="ECO:0008006" key="3">
    <source>
        <dbReference type="Google" id="ProtNLM"/>
    </source>
</evidence>
<organism evidence="1 2">
    <name type="scientific">Caerostris extrusa</name>
    <name type="common">Bark spider</name>
    <name type="synonym">Caerostris bankana</name>
    <dbReference type="NCBI Taxonomy" id="172846"/>
    <lineage>
        <taxon>Eukaryota</taxon>
        <taxon>Metazoa</taxon>
        <taxon>Ecdysozoa</taxon>
        <taxon>Arthropoda</taxon>
        <taxon>Chelicerata</taxon>
        <taxon>Arachnida</taxon>
        <taxon>Araneae</taxon>
        <taxon>Araneomorphae</taxon>
        <taxon>Entelegynae</taxon>
        <taxon>Araneoidea</taxon>
        <taxon>Araneidae</taxon>
        <taxon>Caerostris</taxon>
    </lineage>
</organism>
<keyword evidence="2" id="KW-1185">Reference proteome</keyword>
<comment type="caution">
    <text evidence="1">The sequence shown here is derived from an EMBL/GenBank/DDBJ whole genome shotgun (WGS) entry which is preliminary data.</text>
</comment>
<name>A0AAV4P1L1_CAEEX</name>
<reference evidence="1 2" key="1">
    <citation type="submission" date="2021-06" db="EMBL/GenBank/DDBJ databases">
        <title>Caerostris extrusa draft genome.</title>
        <authorList>
            <person name="Kono N."/>
            <person name="Arakawa K."/>
        </authorList>
    </citation>
    <scope>NUCLEOTIDE SEQUENCE [LARGE SCALE GENOMIC DNA]</scope>
</reference>
<protein>
    <recommendedName>
        <fullName evidence="3">Secreted protein</fullName>
    </recommendedName>
</protein>
<sequence length="76" mass="8383">MLSLFTRPCALWGLIARRCAIRINSTEVPGTGGTKESFVLFDSIPFHAEWIKASNELCSVLLENALLFLPSSRASQ</sequence>
<evidence type="ECO:0000313" key="1">
    <source>
        <dbReference type="EMBL" id="GIX89885.1"/>
    </source>
</evidence>
<dbReference type="AlphaFoldDB" id="A0AAV4P1L1"/>
<accession>A0AAV4P1L1</accession>
<dbReference type="EMBL" id="BPLR01021460">
    <property type="protein sequence ID" value="GIX89885.1"/>
    <property type="molecule type" value="Genomic_DNA"/>
</dbReference>
<evidence type="ECO:0000313" key="2">
    <source>
        <dbReference type="Proteomes" id="UP001054945"/>
    </source>
</evidence>
<gene>
    <name evidence="1" type="ORF">CEXT_346661</name>
</gene>